<keyword evidence="5" id="KW-1185">Reference proteome</keyword>
<accession>A0AA39VXG8</accession>
<sequence length="690" mass="75359">MTESMLSLIVGHTSALEMWTCLKNNFFQQSVANAANIRFQLIDMNKGNKTIFAYLQYAKSLSDSLAAICELVSFTDLVTAVLRGLGPDFAMIVTLLRTKPTDSTGSTTALVATQSSTPNANIIFDPSPGRGQSRGNGRHGRRGNFRGRGRAPWHSSFDYSTYGSGRGYYWPQQNSGRGLLGSHPSHAQASQWCSTPQHSYSNCPHRYHGPESLTALFAGMHVTQYPPPPDFTWYPDTGATHHMTSTAPPDSVPFNGNTSVLLGNGDSLPIINTGNIHMSLCSHKCSLKNIYHVPSLNKNLLSVARFTQDNNVSFTFTPSSYIISDLTSGVPLFQGPCKDGLYPFSQSKPIALAATASNLWHHRLSHPSSTVLRRLGSSSLGSSFSNNFDFCNDCASCKSHRLPFISNKIFASLPKQVLAGSSPLATLELHPVTSSPAAVPCPPTTQLELTELSDRQQPVPTLAVTEMDIAAPPEPALHDAPALSDLVAVHVPPASATSPLTIRTFSDANWAGCPDTRRSTTGYLIFLGSTLVSWCSKKQPTIARSSTKSEYRSLAHACVETVWVSFLLHELGCPVSFPTLLYCDNISATYLAANPVHHARSCHIELDYHLVREKVAFGSHRVIFVPSADQLADLLTKGLHKQRHLQLTSKLIRPRLSSLREGGRGRGWGCYDITYIILAYSKYLLHLFTK</sequence>
<dbReference type="AlphaFoldDB" id="A0AA39VXG8"/>
<feature type="region of interest" description="Disordered" evidence="1">
    <location>
        <begin position="121"/>
        <end position="149"/>
    </location>
</feature>
<gene>
    <name evidence="4" type="ORF">LWI29_029746</name>
</gene>
<protein>
    <recommendedName>
        <fullName evidence="6">GAG-pre-integrase domain-containing protein</fullName>
    </recommendedName>
</protein>
<comment type="caution">
    <text evidence="4">The sequence shown here is derived from an EMBL/GenBank/DDBJ whole genome shotgun (WGS) entry which is preliminary data.</text>
</comment>
<dbReference type="InterPro" id="IPR025724">
    <property type="entry name" value="GAG-pre-integrase_dom"/>
</dbReference>
<dbReference type="Pfam" id="PF13976">
    <property type="entry name" value="gag_pre-integrs"/>
    <property type="match status" value="1"/>
</dbReference>
<dbReference type="InterPro" id="IPR054722">
    <property type="entry name" value="PolX-like_BBD"/>
</dbReference>
<reference evidence="4" key="1">
    <citation type="journal article" date="2022" name="Plant J.">
        <title>Strategies of tolerance reflected in two North American maple genomes.</title>
        <authorList>
            <person name="McEvoy S.L."/>
            <person name="Sezen U.U."/>
            <person name="Trouern-Trend A."/>
            <person name="McMahon S.M."/>
            <person name="Schaberg P.G."/>
            <person name="Yang J."/>
            <person name="Wegrzyn J.L."/>
            <person name="Swenson N.G."/>
        </authorList>
    </citation>
    <scope>NUCLEOTIDE SEQUENCE</scope>
    <source>
        <strain evidence="4">NS2018</strain>
    </source>
</reference>
<evidence type="ECO:0000313" key="4">
    <source>
        <dbReference type="EMBL" id="KAK0602034.1"/>
    </source>
</evidence>
<feature type="domain" description="GAG-pre-integrase" evidence="2">
    <location>
        <begin position="354"/>
        <end position="398"/>
    </location>
</feature>
<evidence type="ECO:0000259" key="3">
    <source>
        <dbReference type="Pfam" id="PF22936"/>
    </source>
</evidence>
<feature type="domain" description="Retrovirus-related Pol polyprotein from transposon TNT 1-94-like beta-barrel" evidence="3">
    <location>
        <begin position="233"/>
        <end position="309"/>
    </location>
</feature>
<dbReference type="CDD" id="cd09272">
    <property type="entry name" value="RNase_HI_RT_Ty1"/>
    <property type="match status" value="1"/>
</dbReference>
<feature type="compositionally biased region" description="Basic residues" evidence="1">
    <location>
        <begin position="136"/>
        <end position="149"/>
    </location>
</feature>
<name>A0AA39VXG8_ACESA</name>
<dbReference type="Pfam" id="PF14223">
    <property type="entry name" value="Retrotran_gag_2"/>
    <property type="match status" value="1"/>
</dbReference>
<dbReference type="Pfam" id="PF22936">
    <property type="entry name" value="Pol_BBD"/>
    <property type="match status" value="1"/>
</dbReference>
<evidence type="ECO:0000259" key="2">
    <source>
        <dbReference type="Pfam" id="PF13976"/>
    </source>
</evidence>
<evidence type="ECO:0008006" key="6">
    <source>
        <dbReference type="Google" id="ProtNLM"/>
    </source>
</evidence>
<dbReference type="Proteomes" id="UP001168877">
    <property type="component" value="Unassembled WGS sequence"/>
</dbReference>
<dbReference type="PANTHER" id="PTHR11439:SF524">
    <property type="entry name" value="RNA-DIRECTED DNA POLYMERASE, PROTEIN KINASE RLK-PELLE-DLSV FAMILY"/>
    <property type="match status" value="1"/>
</dbReference>
<reference evidence="4" key="2">
    <citation type="submission" date="2023-06" db="EMBL/GenBank/DDBJ databases">
        <authorList>
            <person name="Swenson N.G."/>
            <person name="Wegrzyn J.L."/>
            <person name="Mcevoy S.L."/>
        </authorList>
    </citation>
    <scope>NUCLEOTIDE SEQUENCE</scope>
    <source>
        <strain evidence="4">NS2018</strain>
        <tissue evidence="4">Leaf</tissue>
    </source>
</reference>
<organism evidence="4 5">
    <name type="scientific">Acer saccharum</name>
    <name type="common">Sugar maple</name>
    <dbReference type="NCBI Taxonomy" id="4024"/>
    <lineage>
        <taxon>Eukaryota</taxon>
        <taxon>Viridiplantae</taxon>
        <taxon>Streptophyta</taxon>
        <taxon>Embryophyta</taxon>
        <taxon>Tracheophyta</taxon>
        <taxon>Spermatophyta</taxon>
        <taxon>Magnoliopsida</taxon>
        <taxon>eudicotyledons</taxon>
        <taxon>Gunneridae</taxon>
        <taxon>Pentapetalae</taxon>
        <taxon>rosids</taxon>
        <taxon>malvids</taxon>
        <taxon>Sapindales</taxon>
        <taxon>Sapindaceae</taxon>
        <taxon>Hippocastanoideae</taxon>
        <taxon>Acereae</taxon>
        <taxon>Acer</taxon>
    </lineage>
</organism>
<dbReference type="PANTHER" id="PTHR11439">
    <property type="entry name" value="GAG-POL-RELATED RETROTRANSPOSON"/>
    <property type="match status" value="1"/>
</dbReference>
<proteinExistence type="predicted"/>
<dbReference type="EMBL" id="JAUESC010000003">
    <property type="protein sequence ID" value="KAK0602034.1"/>
    <property type="molecule type" value="Genomic_DNA"/>
</dbReference>
<evidence type="ECO:0000313" key="5">
    <source>
        <dbReference type="Proteomes" id="UP001168877"/>
    </source>
</evidence>
<evidence type="ECO:0000256" key="1">
    <source>
        <dbReference type="SAM" id="MobiDB-lite"/>
    </source>
</evidence>